<dbReference type="GO" id="GO:0102559">
    <property type="term" value="F:peptide chain release factor N(5)-glutamine methyltransferase activity"/>
    <property type="evidence" value="ECO:0007669"/>
    <property type="project" value="UniProtKB-EC"/>
</dbReference>
<evidence type="ECO:0000259" key="6">
    <source>
        <dbReference type="Pfam" id="PF05175"/>
    </source>
</evidence>
<dbReference type="Pfam" id="PF05175">
    <property type="entry name" value="MTS"/>
    <property type="match status" value="1"/>
</dbReference>
<feature type="binding site" evidence="5">
    <location>
        <begin position="216"/>
        <end position="219"/>
    </location>
    <ligand>
        <name>substrate</name>
    </ligand>
</feature>
<evidence type="ECO:0000256" key="3">
    <source>
        <dbReference type="ARBA" id="ARBA00022691"/>
    </source>
</evidence>
<dbReference type="NCBIfam" id="TIGR03534">
    <property type="entry name" value="RF_mod_PrmC"/>
    <property type="match status" value="1"/>
</dbReference>
<feature type="binding site" evidence="5">
    <location>
        <position position="216"/>
    </location>
    <ligand>
        <name>S-adenosyl-L-methionine</name>
        <dbReference type="ChEBI" id="CHEBI:59789"/>
    </ligand>
</feature>
<reference evidence="8 9" key="1">
    <citation type="journal article" date="2017" name="Int. J. Syst. Evol. Microbiol.">
        <title>Pseudokineococcus basanitobsidens sp. nov., isolated from volcanic rock.</title>
        <authorList>
            <person name="Lee D.W."/>
            <person name="Park M.Y."/>
            <person name="Kim J.J."/>
            <person name="Kim B.S."/>
        </authorList>
    </citation>
    <scope>NUCLEOTIDE SEQUENCE [LARGE SCALE GENOMIC DNA]</scope>
    <source>
        <strain evidence="8 9">DSM 103726</strain>
    </source>
</reference>
<dbReference type="PROSITE" id="PS00092">
    <property type="entry name" value="N6_MTASE"/>
    <property type="match status" value="1"/>
</dbReference>
<dbReference type="InterPro" id="IPR004556">
    <property type="entry name" value="HemK-like"/>
</dbReference>
<dbReference type="InterPro" id="IPR002052">
    <property type="entry name" value="DNA_methylase_N6_adenine_CS"/>
</dbReference>
<evidence type="ECO:0000256" key="5">
    <source>
        <dbReference type="HAMAP-Rule" id="MF_02126"/>
    </source>
</evidence>
<dbReference type="SUPFAM" id="SSF53335">
    <property type="entry name" value="S-adenosyl-L-methionine-dependent methyltransferases"/>
    <property type="match status" value="1"/>
</dbReference>
<dbReference type="EC" id="2.1.1.297" evidence="5"/>
<dbReference type="PANTHER" id="PTHR18895">
    <property type="entry name" value="HEMK METHYLTRANSFERASE"/>
    <property type="match status" value="1"/>
</dbReference>
<dbReference type="Proteomes" id="UP001387100">
    <property type="component" value="Unassembled WGS sequence"/>
</dbReference>
<sequence>MSTGAGGLPAGAGGTDLAALLRAAAARLATAGVPSPRADAEQLLAHVLGRPRAAVVTAALRGDAGPDEGARRVLAGLVARRARREPLQHLTGTAGFRGLELRVGPGVFVPRPETELVAGAAVAAAQEVQARAGRPAVVVDLCTGSGAIALAVAAEVPAARVVGVELEEDALVWARRNAGAQGSSAGRPGGPVEVVAGDAATALPGLEGAVDVVVSNPPYVPPGATPVDPEVRDHDPAPALYGGGPDGLAVPRAVLARAAALLRPGGVLLVEHADVQQDALLAALAAGPWEDARGHADLTGRPRWVRALRADGADRAGAAAPADAGPRPCHDATS</sequence>
<dbReference type="InterPro" id="IPR019874">
    <property type="entry name" value="RF_methyltr_PrmC"/>
</dbReference>
<dbReference type="RefSeq" id="WP_339574246.1">
    <property type="nucleotide sequence ID" value="NZ_JBBIAA010000004.1"/>
</dbReference>
<protein>
    <recommendedName>
        <fullName evidence="5">Release factor glutamine methyltransferase</fullName>
        <shortName evidence="5">RF MTase</shortName>
        <ecNumber evidence="5">2.1.1.297</ecNumber>
    </recommendedName>
    <alternativeName>
        <fullName evidence="5">N5-glutamine methyltransferase PrmC</fullName>
    </alternativeName>
    <alternativeName>
        <fullName evidence="5">Protein-(glutamine-N5) MTase PrmC</fullName>
    </alternativeName>
    <alternativeName>
        <fullName evidence="5">Protein-glutamine N-methyltransferase PrmC</fullName>
    </alternativeName>
</protein>
<dbReference type="InterPro" id="IPR040758">
    <property type="entry name" value="PrmC_N"/>
</dbReference>
<accession>A0ABU8RIL3</accession>
<name>A0ABU8RIL3_9ACTN</name>
<evidence type="ECO:0000256" key="4">
    <source>
        <dbReference type="ARBA" id="ARBA00048391"/>
    </source>
</evidence>
<comment type="caution">
    <text evidence="5">Lacks conserved residue(s) required for the propagation of feature annotation.</text>
</comment>
<dbReference type="InterPro" id="IPR007848">
    <property type="entry name" value="Small_mtfrase_dom"/>
</dbReference>
<dbReference type="PANTHER" id="PTHR18895:SF74">
    <property type="entry name" value="MTRF1L RELEASE FACTOR GLUTAMINE METHYLTRANSFERASE"/>
    <property type="match status" value="1"/>
</dbReference>
<keyword evidence="3 5" id="KW-0949">S-adenosyl-L-methionine</keyword>
<dbReference type="EMBL" id="JBBIAA010000004">
    <property type="protein sequence ID" value="MEJ5944864.1"/>
    <property type="molecule type" value="Genomic_DNA"/>
</dbReference>
<evidence type="ECO:0000259" key="7">
    <source>
        <dbReference type="Pfam" id="PF17827"/>
    </source>
</evidence>
<evidence type="ECO:0000256" key="1">
    <source>
        <dbReference type="ARBA" id="ARBA00022603"/>
    </source>
</evidence>
<dbReference type="Gene3D" id="3.40.50.150">
    <property type="entry name" value="Vaccinia Virus protein VP39"/>
    <property type="match status" value="1"/>
</dbReference>
<organism evidence="8 9">
    <name type="scientific">Pseudokineococcus basanitobsidens</name>
    <dbReference type="NCBI Taxonomy" id="1926649"/>
    <lineage>
        <taxon>Bacteria</taxon>
        <taxon>Bacillati</taxon>
        <taxon>Actinomycetota</taxon>
        <taxon>Actinomycetes</taxon>
        <taxon>Kineosporiales</taxon>
        <taxon>Kineosporiaceae</taxon>
        <taxon>Pseudokineococcus</taxon>
    </lineage>
</organism>
<dbReference type="CDD" id="cd02440">
    <property type="entry name" value="AdoMet_MTases"/>
    <property type="match status" value="1"/>
</dbReference>
<feature type="domain" description="Release factor glutamine methyltransferase N-terminal" evidence="7">
    <location>
        <begin position="20"/>
        <end position="92"/>
    </location>
</feature>
<proteinExistence type="inferred from homology"/>
<comment type="similarity">
    <text evidence="5">Belongs to the protein N5-glutamine methyltransferase family. PrmC subfamily.</text>
</comment>
<dbReference type="NCBIfam" id="TIGR00536">
    <property type="entry name" value="hemK_fam"/>
    <property type="match status" value="1"/>
</dbReference>
<feature type="binding site" evidence="5">
    <location>
        <position position="165"/>
    </location>
    <ligand>
        <name>S-adenosyl-L-methionine</name>
        <dbReference type="ChEBI" id="CHEBI:59789"/>
    </ligand>
</feature>
<comment type="catalytic activity">
    <reaction evidence="4 5">
        <text>L-glutaminyl-[peptide chain release factor] + S-adenosyl-L-methionine = N(5)-methyl-L-glutaminyl-[peptide chain release factor] + S-adenosyl-L-homocysteine + H(+)</text>
        <dbReference type="Rhea" id="RHEA:42896"/>
        <dbReference type="Rhea" id="RHEA-COMP:10271"/>
        <dbReference type="Rhea" id="RHEA-COMP:10272"/>
        <dbReference type="ChEBI" id="CHEBI:15378"/>
        <dbReference type="ChEBI" id="CHEBI:30011"/>
        <dbReference type="ChEBI" id="CHEBI:57856"/>
        <dbReference type="ChEBI" id="CHEBI:59789"/>
        <dbReference type="ChEBI" id="CHEBI:61891"/>
        <dbReference type="EC" id="2.1.1.297"/>
    </reaction>
</comment>
<evidence type="ECO:0000313" key="8">
    <source>
        <dbReference type="EMBL" id="MEJ5944864.1"/>
    </source>
</evidence>
<feature type="domain" description="Methyltransferase small" evidence="6">
    <location>
        <begin position="136"/>
        <end position="220"/>
    </location>
</feature>
<evidence type="ECO:0000256" key="2">
    <source>
        <dbReference type="ARBA" id="ARBA00022679"/>
    </source>
</evidence>
<dbReference type="InterPro" id="IPR050320">
    <property type="entry name" value="N5-glutamine_MTase"/>
</dbReference>
<gene>
    <name evidence="5 8" type="primary">prmC</name>
    <name evidence="8" type="ORF">WDZ17_06090</name>
</gene>
<dbReference type="InterPro" id="IPR029063">
    <property type="entry name" value="SAM-dependent_MTases_sf"/>
</dbReference>
<comment type="caution">
    <text evidence="8">The sequence shown here is derived from an EMBL/GenBank/DDBJ whole genome shotgun (WGS) entry which is preliminary data.</text>
</comment>
<dbReference type="Gene3D" id="1.10.8.10">
    <property type="entry name" value="DNA helicase RuvA subunit, C-terminal domain"/>
    <property type="match status" value="1"/>
</dbReference>
<keyword evidence="1 5" id="KW-0489">Methyltransferase</keyword>
<dbReference type="GO" id="GO:0032259">
    <property type="term" value="P:methylation"/>
    <property type="evidence" value="ECO:0007669"/>
    <property type="project" value="UniProtKB-KW"/>
</dbReference>
<dbReference type="Pfam" id="PF17827">
    <property type="entry name" value="PrmC_N"/>
    <property type="match status" value="1"/>
</dbReference>
<keyword evidence="2 5" id="KW-0808">Transferase</keyword>
<dbReference type="HAMAP" id="MF_02126">
    <property type="entry name" value="RF_methyltr_PrmC"/>
    <property type="match status" value="1"/>
</dbReference>
<comment type="function">
    <text evidence="5">Methylates the class 1 translation termination release factors RF1/PrfA and RF2/PrfB on the glutamine residue of the universally conserved GGQ motif.</text>
</comment>
<keyword evidence="9" id="KW-1185">Reference proteome</keyword>
<evidence type="ECO:0000313" key="9">
    <source>
        <dbReference type="Proteomes" id="UP001387100"/>
    </source>
</evidence>